<proteinExistence type="predicted"/>
<comment type="subcellular location">
    <subcellularLocation>
        <location evidence="1">Membrane</location>
        <topology evidence="1">Multi-pass membrane protein</topology>
    </subcellularLocation>
</comment>
<dbReference type="Pfam" id="PF07690">
    <property type="entry name" value="MFS_1"/>
    <property type="match status" value="1"/>
</dbReference>
<feature type="transmembrane region" description="Helical" evidence="6">
    <location>
        <begin position="71"/>
        <end position="91"/>
    </location>
</feature>
<feature type="transmembrane region" description="Helical" evidence="6">
    <location>
        <begin position="314"/>
        <end position="335"/>
    </location>
</feature>
<dbReference type="Proteomes" id="UP001597097">
    <property type="component" value="Unassembled WGS sequence"/>
</dbReference>
<feature type="transmembrane region" description="Helical" evidence="6">
    <location>
        <begin position="371"/>
        <end position="395"/>
    </location>
</feature>
<feature type="transmembrane region" description="Helical" evidence="6">
    <location>
        <begin position="134"/>
        <end position="153"/>
    </location>
</feature>
<evidence type="ECO:0000256" key="4">
    <source>
        <dbReference type="ARBA" id="ARBA00022989"/>
    </source>
</evidence>
<keyword evidence="3 6" id="KW-0812">Transmembrane</keyword>
<feature type="transmembrane region" description="Helical" evidence="6">
    <location>
        <begin position="189"/>
        <end position="210"/>
    </location>
</feature>
<dbReference type="InterPro" id="IPR020846">
    <property type="entry name" value="MFS_dom"/>
</dbReference>
<evidence type="ECO:0000313" key="9">
    <source>
        <dbReference type="Proteomes" id="UP001597097"/>
    </source>
</evidence>
<keyword evidence="5 6" id="KW-0472">Membrane</keyword>
<dbReference type="PANTHER" id="PTHR42718:SF9">
    <property type="entry name" value="MAJOR FACILITATOR SUPERFAMILY MULTIDRUG TRANSPORTER MFSC"/>
    <property type="match status" value="1"/>
</dbReference>
<accession>A0ABW4GQT5</accession>
<sequence>MRRSWVLALASLTIVLVVVDLTAVTIALPAIRSDLGASLPEVQWVVDAYALTLAAVLLPAGVLADRYGRRRLLAIGVTIFTLASLACALAPNAPLLDLARGVQGLGASALYGTTTPLIASVYPEGPERGKALGIFSAVSGLAMTLGPVVGGALTAGFGWRAIFLINLPIGVFVLVALRQRVEESRGAGHLDPLGIVLISAALFAIIPALIHDLPWLLVAGLVLLAAFVLVELRLRNPMVDFGLFRNRVFAVGSGTTLLMLAALLGAFTYLTLYVQGPLEATPVEAGVRFLAFSAAAVIGPVAIGRVLHRWPMGVLIAVGPALIAVALLVMAIPAANRWTPIMFGLFLGGLGLGAGNVVANQVGLTAPMDRVGMATGIVNTLKQVGTAVGVAVLAAPYSSGIGTMLLVAAGLALAGALLPVALAGPLISRSSRSPGAGSAARTRTDQ</sequence>
<feature type="transmembrane region" description="Helical" evidence="6">
    <location>
        <begin position="216"/>
        <end position="234"/>
    </location>
</feature>
<dbReference type="InterPro" id="IPR011701">
    <property type="entry name" value="MFS"/>
</dbReference>
<feature type="transmembrane region" description="Helical" evidence="6">
    <location>
        <begin position="246"/>
        <end position="269"/>
    </location>
</feature>
<feature type="domain" description="Major facilitator superfamily (MFS) profile" evidence="7">
    <location>
        <begin position="6"/>
        <end position="427"/>
    </location>
</feature>
<evidence type="ECO:0000256" key="5">
    <source>
        <dbReference type="ARBA" id="ARBA00023136"/>
    </source>
</evidence>
<dbReference type="PROSITE" id="PS50850">
    <property type="entry name" value="MFS"/>
    <property type="match status" value="1"/>
</dbReference>
<feature type="transmembrane region" description="Helical" evidence="6">
    <location>
        <begin position="159"/>
        <end position="177"/>
    </location>
</feature>
<dbReference type="PANTHER" id="PTHR42718">
    <property type="entry name" value="MAJOR FACILITATOR SUPERFAMILY MULTIDRUG TRANSPORTER MFSC"/>
    <property type="match status" value="1"/>
</dbReference>
<dbReference type="InterPro" id="IPR005829">
    <property type="entry name" value="Sugar_transporter_CS"/>
</dbReference>
<protein>
    <submittedName>
        <fullName evidence="8">MFS transporter</fullName>
    </submittedName>
</protein>
<dbReference type="EMBL" id="JBHUCM010000047">
    <property type="protein sequence ID" value="MFD1545213.1"/>
    <property type="molecule type" value="Genomic_DNA"/>
</dbReference>
<feature type="transmembrane region" description="Helical" evidence="6">
    <location>
        <begin position="341"/>
        <end position="359"/>
    </location>
</feature>
<evidence type="ECO:0000313" key="8">
    <source>
        <dbReference type="EMBL" id="MFD1545213.1"/>
    </source>
</evidence>
<keyword evidence="9" id="KW-1185">Reference proteome</keyword>
<dbReference type="CDD" id="cd17321">
    <property type="entry name" value="MFS_MMR_MDR_like"/>
    <property type="match status" value="1"/>
</dbReference>
<evidence type="ECO:0000256" key="2">
    <source>
        <dbReference type="ARBA" id="ARBA00022448"/>
    </source>
</evidence>
<name>A0ABW4GQT5_9ACTN</name>
<evidence type="ECO:0000256" key="3">
    <source>
        <dbReference type="ARBA" id="ARBA00022692"/>
    </source>
</evidence>
<feature type="transmembrane region" description="Helical" evidence="6">
    <location>
        <begin position="43"/>
        <end position="64"/>
    </location>
</feature>
<evidence type="ECO:0000256" key="1">
    <source>
        <dbReference type="ARBA" id="ARBA00004141"/>
    </source>
</evidence>
<feature type="transmembrane region" description="Helical" evidence="6">
    <location>
        <begin position="401"/>
        <end position="423"/>
    </location>
</feature>
<feature type="transmembrane region" description="Helical" evidence="6">
    <location>
        <begin position="289"/>
        <end position="307"/>
    </location>
</feature>
<dbReference type="PROSITE" id="PS00216">
    <property type="entry name" value="SUGAR_TRANSPORT_1"/>
    <property type="match status" value="1"/>
</dbReference>
<keyword evidence="4 6" id="KW-1133">Transmembrane helix</keyword>
<comment type="caution">
    <text evidence="8">The sequence shown here is derived from an EMBL/GenBank/DDBJ whole genome shotgun (WGS) entry which is preliminary data.</text>
</comment>
<keyword evidence="2" id="KW-0813">Transport</keyword>
<gene>
    <name evidence="8" type="ORF">ACFSJ0_49805</name>
</gene>
<reference evidence="9" key="1">
    <citation type="journal article" date="2019" name="Int. J. Syst. Evol. Microbiol.">
        <title>The Global Catalogue of Microorganisms (GCM) 10K type strain sequencing project: providing services to taxonomists for standard genome sequencing and annotation.</title>
        <authorList>
            <consortium name="The Broad Institute Genomics Platform"/>
            <consortium name="The Broad Institute Genome Sequencing Center for Infectious Disease"/>
            <person name="Wu L."/>
            <person name="Ma J."/>
        </authorList>
    </citation>
    <scope>NUCLEOTIDE SEQUENCE [LARGE SCALE GENOMIC DNA]</scope>
    <source>
        <strain evidence="9">CGMCC 1.15399</strain>
    </source>
</reference>
<evidence type="ECO:0000259" key="7">
    <source>
        <dbReference type="PROSITE" id="PS50850"/>
    </source>
</evidence>
<dbReference type="RefSeq" id="WP_219532198.1">
    <property type="nucleotide sequence ID" value="NZ_JAHKRM010000013.1"/>
</dbReference>
<evidence type="ECO:0000256" key="6">
    <source>
        <dbReference type="SAM" id="Phobius"/>
    </source>
</evidence>
<feature type="transmembrane region" description="Helical" evidence="6">
    <location>
        <begin position="103"/>
        <end position="122"/>
    </location>
</feature>
<organism evidence="8 9">
    <name type="scientific">Nonomuraea guangzhouensis</name>
    <dbReference type="NCBI Taxonomy" id="1291555"/>
    <lineage>
        <taxon>Bacteria</taxon>
        <taxon>Bacillati</taxon>
        <taxon>Actinomycetota</taxon>
        <taxon>Actinomycetes</taxon>
        <taxon>Streptosporangiales</taxon>
        <taxon>Streptosporangiaceae</taxon>
        <taxon>Nonomuraea</taxon>
    </lineage>
</organism>